<dbReference type="CDD" id="cd20237">
    <property type="entry name" value="PFM_LIN24-like"/>
    <property type="match status" value="1"/>
</dbReference>
<dbReference type="Proteomes" id="UP001347796">
    <property type="component" value="Unassembled WGS sequence"/>
</dbReference>
<evidence type="ECO:0000313" key="3">
    <source>
        <dbReference type="Proteomes" id="UP001347796"/>
    </source>
</evidence>
<accession>A0AAN8K9Z2</accession>
<feature type="compositionally biased region" description="Low complexity" evidence="1">
    <location>
        <begin position="324"/>
        <end position="341"/>
    </location>
</feature>
<dbReference type="PANTHER" id="PTHR39369">
    <property type="entry name" value="LIN-24 (TWENTY-FOUR) LIKE"/>
    <property type="match status" value="1"/>
</dbReference>
<gene>
    <name evidence="2" type="ORF">SNE40_000178</name>
</gene>
<dbReference type="SUPFAM" id="SSF56973">
    <property type="entry name" value="Aerolisin/ETX pore-forming domain"/>
    <property type="match status" value="1"/>
</dbReference>
<feature type="region of interest" description="Disordered" evidence="1">
    <location>
        <begin position="77"/>
        <end position="99"/>
    </location>
</feature>
<dbReference type="Gene3D" id="2.170.15.10">
    <property type="entry name" value="Proaerolysin, chain A, domain 3"/>
    <property type="match status" value="1"/>
</dbReference>
<feature type="region of interest" description="Disordered" evidence="1">
    <location>
        <begin position="291"/>
        <end position="441"/>
    </location>
</feature>
<evidence type="ECO:0000256" key="1">
    <source>
        <dbReference type="SAM" id="MobiDB-lite"/>
    </source>
</evidence>
<feature type="compositionally biased region" description="Polar residues" evidence="1">
    <location>
        <begin position="384"/>
        <end position="403"/>
    </location>
</feature>
<proteinExistence type="predicted"/>
<comment type="caution">
    <text evidence="2">The sequence shown here is derived from an EMBL/GenBank/DDBJ whole genome shotgun (WGS) entry which is preliminary data.</text>
</comment>
<dbReference type="PANTHER" id="PTHR39369:SF6">
    <property type="entry name" value="LIN-24 (TWENTY-FOUR) LIKE"/>
    <property type="match status" value="1"/>
</dbReference>
<keyword evidence="3" id="KW-1185">Reference proteome</keyword>
<feature type="compositionally biased region" description="Basic and acidic residues" evidence="1">
    <location>
        <begin position="361"/>
        <end position="375"/>
    </location>
</feature>
<dbReference type="AlphaFoldDB" id="A0AAN8K9Z2"/>
<name>A0AAN8K9Z2_PATCE</name>
<protein>
    <submittedName>
        <fullName evidence="2">Uncharacterized protein</fullName>
    </submittedName>
</protein>
<evidence type="ECO:0000313" key="2">
    <source>
        <dbReference type="EMBL" id="KAK6194565.1"/>
    </source>
</evidence>
<dbReference type="EMBL" id="JAZGQO010000001">
    <property type="protein sequence ID" value="KAK6194565.1"/>
    <property type="molecule type" value="Genomic_DNA"/>
</dbReference>
<organism evidence="2 3">
    <name type="scientific">Patella caerulea</name>
    <name type="common">Rayed Mediterranean limpet</name>
    <dbReference type="NCBI Taxonomy" id="87958"/>
    <lineage>
        <taxon>Eukaryota</taxon>
        <taxon>Metazoa</taxon>
        <taxon>Spiralia</taxon>
        <taxon>Lophotrochozoa</taxon>
        <taxon>Mollusca</taxon>
        <taxon>Gastropoda</taxon>
        <taxon>Patellogastropoda</taxon>
        <taxon>Patelloidea</taxon>
        <taxon>Patellidae</taxon>
        <taxon>Patella</taxon>
    </lineage>
</organism>
<feature type="compositionally biased region" description="Polar residues" evidence="1">
    <location>
        <begin position="304"/>
        <end position="323"/>
    </location>
</feature>
<sequence>MKIAMFCCVRGAPRTKAYEILDIKKILEDFAWNNFKSTQGRCAKSFLRRRDFIVDVPLNFYHTEDINQQLTPRQLKKELSRSGYDHKHGDHTSDLRTEFRNNTGTNQMYKFRFERTRKASVTVTFQKGFTIGGKAHFSLGLPVAGGTADVNMTLQVTKTDAENFEDTLVLETTSDISVEKKHSYITGVILKHRDVSYDFTLDTIITMPLNKAPVAIKKRKGGEVVSSFYIENLKDVFMDFPNVEFIPQRSADGKSQTYSVKIRTSGIVEGVQLSNQEIVLDSKKIESEDKSTSTLDLVPPTVDGATTATSGTKVPTGIMTKSGTTTFPRATTSTTTTPETMTRSEEETRCTTTGANMGTKSLEKSEDAQTNRGEDTGVNELSIVKTSSTTPRASQITSDNDGSPEQGARPKSPLPMHNLVASPQDTSPKPQRLKSPRVTYL</sequence>
<reference evidence="2 3" key="1">
    <citation type="submission" date="2024-01" db="EMBL/GenBank/DDBJ databases">
        <title>The genome of the rayed Mediterranean limpet Patella caerulea (Linnaeus, 1758).</title>
        <authorList>
            <person name="Anh-Thu Weber A."/>
            <person name="Halstead-Nussloch G."/>
        </authorList>
    </citation>
    <scope>NUCLEOTIDE SEQUENCE [LARGE SCALE GENOMIC DNA]</scope>
    <source>
        <strain evidence="2">AATW-2023a</strain>
        <tissue evidence="2">Whole specimen</tissue>
    </source>
</reference>